<dbReference type="Gene3D" id="2.30.110.10">
    <property type="entry name" value="Electron Transport, Fmn-binding Protein, Chain A"/>
    <property type="match status" value="1"/>
</dbReference>
<accession>A0ABS6YRM1</accession>
<comment type="caution">
    <text evidence="2">The sequence shown here is derived from an EMBL/GenBank/DDBJ whole genome shotgun (WGS) entry which is preliminary data.</text>
</comment>
<dbReference type="InterPro" id="IPR012349">
    <property type="entry name" value="Split_barrel_FMN-bd"/>
</dbReference>
<dbReference type="EMBL" id="WMBF01000265">
    <property type="protein sequence ID" value="MBW5424086.1"/>
    <property type="molecule type" value="Genomic_DNA"/>
</dbReference>
<feature type="region of interest" description="Disordered" evidence="1">
    <location>
        <begin position="253"/>
        <end position="273"/>
    </location>
</feature>
<dbReference type="SUPFAM" id="SSF50475">
    <property type="entry name" value="FMN-binding split barrel"/>
    <property type="match status" value="1"/>
</dbReference>
<organism evidence="2 3">
    <name type="scientific">Streptomyces anatolicus</name>
    <dbReference type="NCBI Taxonomy" id="2675858"/>
    <lineage>
        <taxon>Bacteria</taxon>
        <taxon>Bacillati</taxon>
        <taxon>Actinomycetota</taxon>
        <taxon>Actinomycetes</taxon>
        <taxon>Kitasatosporales</taxon>
        <taxon>Streptomycetaceae</taxon>
        <taxon>Streptomyces</taxon>
    </lineage>
</organism>
<reference evidence="2 3" key="1">
    <citation type="submission" date="2019-11" db="EMBL/GenBank/DDBJ databases">
        <authorList>
            <person name="Ay H."/>
        </authorList>
    </citation>
    <scope>NUCLEOTIDE SEQUENCE [LARGE SCALE GENOMIC DNA]</scope>
    <source>
        <strain evidence="2 3">BG9H</strain>
    </source>
</reference>
<gene>
    <name evidence="2" type="ORF">GKQ77_21380</name>
</gene>
<proteinExistence type="predicted"/>
<dbReference type="PANTHER" id="PTHR34071:SF2">
    <property type="entry name" value="FLAVIN-NUCLEOTIDE-BINDING PROTEIN"/>
    <property type="match status" value="1"/>
</dbReference>
<dbReference type="InterPro" id="IPR024747">
    <property type="entry name" value="Pyridox_Oxase-rel"/>
</dbReference>
<protein>
    <submittedName>
        <fullName evidence="2">Pyridoxamine 5'-phosphate oxidase family protein</fullName>
    </submittedName>
</protein>
<evidence type="ECO:0000313" key="3">
    <source>
        <dbReference type="Proteomes" id="UP001197114"/>
    </source>
</evidence>
<keyword evidence="3" id="KW-1185">Reference proteome</keyword>
<dbReference type="Proteomes" id="UP001197114">
    <property type="component" value="Unassembled WGS sequence"/>
</dbReference>
<dbReference type="Pfam" id="PF12900">
    <property type="entry name" value="Pyridox_ox_2"/>
    <property type="match status" value="1"/>
</dbReference>
<dbReference type="PANTHER" id="PTHR34071">
    <property type="entry name" value="5-NITROIMIDAZOLE ANTIBIOTICS RESISTANCE PROTEIN, NIMA-FAMILY-RELATED PROTEIN-RELATED"/>
    <property type="match status" value="1"/>
</dbReference>
<feature type="region of interest" description="Disordered" evidence="1">
    <location>
        <begin position="1"/>
        <end position="21"/>
    </location>
</feature>
<name>A0ABS6YRM1_9ACTN</name>
<sequence>MDSPGRAWTGAGPTANSGGRWALERRNSSNYGKCAAVSVACRRVNRRPQPSALPPELPVTDRTRHRRLREQGSLERADLEAILDAGFVCHLGVVVDGHPMVVPTVYGRDDTELFLHGSVASRSLAADPGAPVCVTVTHVDGLILARSVFAHGVNYRSAMIHGVPRKVTDPEEKLRGLRLLTEHATPGQWEYARRPSRKELAATTVLALSLAEASVKVAVGPPDDGEGPDAGLGVWAGNLPLTAAWGEPVADPLLPAGIEPPPHIAGRGGTRQG</sequence>
<evidence type="ECO:0000256" key="1">
    <source>
        <dbReference type="SAM" id="MobiDB-lite"/>
    </source>
</evidence>
<evidence type="ECO:0000313" key="2">
    <source>
        <dbReference type="EMBL" id="MBW5424086.1"/>
    </source>
</evidence>